<accession>A0ABD3WMU4</accession>
<protein>
    <recommendedName>
        <fullName evidence="2">Coiled-coil domain-containing protein 167</fullName>
    </recommendedName>
</protein>
<evidence type="ECO:0000256" key="1">
    <source>
        <dbReference type="ARBA" id="ARBA00004167"/>
    </source>
</evidence>
<sequence length="91" mass="10833">MPTIVRQIETVEGHIQKCEDALDRIERSLRLEVLTESQRQNLLEEEKQLKKKLKSHEQELRTLRKENWKSMVVSVIILGVVYISYSFFFQA</sequence>
<dbReference type="PANTHER" id="PTHR31759">
    <property type="entry name" value="COILED-COIL DOMAIN-CONTAINING PROTEIN 167"/>
    <property type="match status" value="1"/>
</dbReference>
<gene>
    <name evidence="9" type="ORF">ACJMK2_038105</name>
    <name evidence="10" type="ORF">ACJMK2_038215</name>
</gene>
<reference evidence="10 11" key="1">
    <citation type="submission" date="2024-11" db="EMBL/GenBank/DDBJ databases">
        <title>Chromosome-level genome assembly of the freshwater bivalve Anodonta woodiana.</title>
        <authorList>
            <person name="Chen X."/>
        </authorList>
    </citation>
    <scope>NUCLEOTIDE SEQUENCE [LARGE SCALE GENOMIC DNA]</scope>
    <source>
        <strain evidence="10">MN2024</strain>
        <tissue evidence="10">Gills</tissue>
    </source>
</reference>
<evidence type="ECO:0000313" key="11">
    <source>
        <dbReference type="Proteomes" id="UP001634394"/>
    </source>
</evidence>
<keyword evidence="3 8" id="KW-0812">Transmembrane</keyword>
<dbReference type="EMBL" id="JBJQND010000006">
    <property type="protein sequence ID" value="KAL3875294.1"/>
    <property type="molecule type" value="Genomic_DNA"/>
</dbReference>
<evidence type="ECO:0000256" key="4">
    <source>
        <dbReference type="ARBA" id="ARBA00022989"/>
    </source>
</evidence>
<dbReference type="AlphaFoldDB" id="A0ABD3WMU4"/>
<evidence type="ECO:0000256" key="7">
    <source>
        <dbReference type="SAM" id="Coils"/>
    </source>
</evidence>
<evidence type="ECO:0000313" key="10">
    <source>
        <dbReference type="EMBL" id="KAL3875294.1"/>
    </source>
</evidence>
<organism evidence="10 11">
    <name type="scientific">Sinanodonta woodiana</name>
    <name type="common">Chinese pond mussel</name>
    <name type="synonym">Anodonta woodiana</name>
    <dbReference type="NCBI Taxonomy" id="1069815"/>
    <lineage>
        <taxon>Eukaryota</taxon>
        <taxon>Metazoa</taxon>
        <taxon>Spiralia</taxon>
        <taxon>Lophotrochozoa</taxon>
        <taxon>Mollusca</taxon>
        <taxon>Bivalvia</taxon>
        <taxon>Autobranchia</taxon>
        <taxon>Heteroconchia</taxon>
        <taxon>Palaeoheterodonta</taxon>
        <taxon>Unionida</taxon>
        <taxon>Unionoidea</taxon>
        <taxon>Unionidae</taxon>
        <taxon>Unioninae</taxon>
        <taxon>Sinanodonta</taxon>
    </lineage>
</organism>
<dbReference type="Proteomes" id="UP001634394">
    <property type="component" value="Unassembled WGS sequence"/>
</dbReference>
<comment type="subcellular location">
    <subcellularLocation>
        <location evidence="1">Membrane</location>
        <topology evidence="1">Single-pass membrane protein</topology>
    </subcellularLocation>
</comment>
<keyword evidence="4 8" id="KW-1133">Transmembrane helix</keyword>
<dbReference type="EMBL" id="JBJQND010000006">
    <property type="protein sequence ID" value="KAL3875178.1"/>
    <property type="molecule type" value="Genomic_DNA"/>
</dbReference>
<keyword evidence="5 7" id="KW-0175">Coiled coil</keyword>
<proteinExistence type="predicted"/>
<evidence type="ECO:0000313" key="9">
    <source>
        <dbReference type="EMBL" id="KAL3875178.1"/>
    </source>
</evidence>
<feature type="coiled-coil region" evidence="7">
    <location>
        <begin position="8"/>
        <end position="66"/>
    </location>
</feature>
<keyword evidence="11" id="KW-1185">Reference proteome</keyword>
<dbReference type="Pfam" id="PF15188">
    <property type="entry name" value="CCDC-167"/>
    <property type="match status" value="1"/>
</dbReference>
<feature type="transmembrane region" description="Helical" evidence="8">
    <location>
        <begin position="71"/>
        <end position="89"/>
    </location>
</feature>
<name>A0ABD3WMU4_SINWO</name>
<evidence type="ECO:0000256" key="2">
    <source>
        <dbReference type="ARBA" id="ARBA00022350"/>
    </source>
</evidence>
<evidence type="ECO:0000256" key="6">
    <source>
        <dbReference type="ARBA" id="ARBA00023136"/>
    </source>
</evidence>
<evidence type="ECO:0000256" key="5">
    <source>
        <dbReference type="ARBA" id="ARBA00023054"/>
    </source>
</evidence>
<keyword evidence="6 8" id="KW-0472">Membrane</keyword>
<dbReference type="GO" id="GO:0016020">
    <property type="term" value="C:membrane"/>
    <property type="evidence" value="ECO:0007669"/>
    <property type="project" value="UniProtKB-SubCell"/>
</dbReference>
<evidence type="ECO:0000256" key="3">
    <source>
        <dbReference type="ARBA" id="ARBA00022692"/>
    </source>
</evidence>
<dbReference type="InterPro" id="IPR028194">
    <property type="entry name" value="CC167"/>
</dbReference>
<comment type="caution">
    <text evidence="10">The sequence shown here is derived from an EMBL/GenBank/DDBJ whole genome shotgun (WGS) entry which is preliminary data.</text>
</comment>
<dbReference type="PANTHER" id="PTHR31759:SF1">
    <property type="entry name" value="COILED-COIL DOMAIN-CONTAINING PROTEIN 167"/>
    <property type="match status" value="1"/>
</dbReference>
<evidence type="ECO:0000256" key="8">
    <source>
        <dbReference type="SAM" id="Phobius"/>
    </source>
</evidence>